<keyword evidence="2" id="KW-1185">Reference proteome</keyword>
<accession>A0A4S8KWS6</accession>
<dbReference type="EMBL" id="ML179914">
    <property type="protein sequence ID" value="THU80340.1"/>
    <property type="molecule type" value="Genomic_DNA"/>
</dbReference>
<protein>
    <submittedName>
        <fullName evidence="1">Uncharacterized protein</fullName>
    </submittedName>
</protein>
<dbReference type="OrthoDB" id="3070403at2759"/>
<organism evidence="1 2">
    <name type="scientific">Dendrothele bispora (strain CBS 962.96)</name>
    <dbReference type="NCBI Taxonomy" id="1314807"/>
    <lineage>
        <taxon>Eukaryota</taxon>
        <taxon>Fungi</taxon>
        <taxon>Dikarya</taxon>
        <taxon>Basidiomycota</taxon>
        <taxon>Agaricomycotina</taxon>
        <taxon>Agaricomycetes</taxon>
        <taxon>Agaricomycetidae</taxon>
        <taxon>Agaricales</taxon>
        <taxon>Agaricales incertae sedis</taxon>
        <taxon>Dendrothele</taxon>
    </lineage>
</organism>
<dbReference type="AlphaFoldDB" id="A0A4S8KWS6"/>
<gene>
    <name evidence="1" type="ORF">K435DRAFT_874480</name>
</gene>
<name>A0A4S8KWS6_DENBC</name>
<evidence type="ECO:0000313" key="1">
    <source>
        <dbReference type="EMBL" id="THU80340.1"/>
    </source>
</evidence>
<reference evidence="1 2" key="1">
    <citation type="journal article" date="2019" name="Nat. Ecol. Evol.">
        <title>Megaphylogeny resolves global patterns of mushroom evolution.</title>
        <authorList>
            <person name="Varga T."/>
            <person name="Krizsan K."/>
            <person name="Foldi C."/>
            <person name="Dima B."/>
            <person name="Sanchez-Garcia M."/>
            <person name="Sanchez-Ramirez S."/>
            <person name="Szollosi G.J."/>
            <person name="Szarkandi J.G."/>
            <person name="Papp V."/>
            <person name="Albert L."/>
            <person name="Andreopoulos W."/>
            <person name="Angelini C."/>
            <person name="Antonin V."/>
            <person name="Barry K.W."/>
            <person name="Bougher N.L."/>
            <person name="Buchanan P."/>
            <person name="Buyck B."/>
            <person name="Bense V."/>
            <person name="Catcheside P."/>
            <person name="Chovatia M."/>
            <person name="Cooper J."/>
            <person name="Damon W."/>
            <person name="Desjardin D."/>
            <person name="Finy P."/>
            <person name="Geml J."/>
            <person name="Haridas S."/>
            <person name="Hughes K."/>
            <person name="Justo A."/>
            <person name="Karasinski D."/>
            <person name="Kautmanova I."/>
            <person name="Kiss B."/>
            <person name="Kocsube S."/>
            <person name="Kotiranta H."/>
            <person name="LaButti K.M."/>
            <person name="Lechner B.E."/>
            <person name="Liimatainen K."/>
            <person name="Lipzen A."/>
            <person name="Lukacs Z."/>
            <person name="Mihaltcheva S."/>
            <person name="Morgado L.N."/>
            <person name="Niskanen T."/>
            <person name="Noordeloos M.E."/>
            <person name="Ohm R.A."/>
            <person name="Ortiz-Santana B."/>
            <person name="Ovrebo C."/>
            <person name="Racz N."/>
            <person name="Riley R."/>
            <person name="Savchenko A."/>
            <person name="Shiryaev A."/>
            <person name="Soop K."/>
            <person name="Spirin V."/>
            <person name="Szebenyi C."/>
            <person name="Tomsovsky M."/>
            <person name="Tulloss R.E."/>
            <person name="Uehling J."/>
            <person name="Grigoriev I.V."/>
            <person name="Vagvolgyi C."/>
            <person name="Papp T."/>
            <person name="Martin F.M."/>
            <person name="Miettinen O."/>
            <person name="Hibbett D.S."/>
            <person name="Nagy L.G."/>
        </authorList>
    </citation>
    <scope>NUCLEOTIDE SEQUENCE [LARGE SCALE GENOMIC DNA]</scope>
    <source>
        <strain evidence="1 2">CBS 962.96</strain>
    </source>
</reference>
<dbReference type="Proteomes" id="UP000297245">
    <property type="component" value="Unassembled WGS sequence"/>
</dbReference>
<proteinExistence type="predicted"/>
<sequence>MPDKELPEAIQTKLLYLHTYLKHLPKKDIGEVGAINETFKRFFGWQARTTGDGILSITERGENDIGAVADLLEEYLKVYEDSDGNPDAVLVKWVEDIVDGCQKAIENAGEVLPDIPVIDSSKKRKERDENAVSGDDYMAKRHMLTKRFDNLIRKPAGRSGKGAKSKEAITCLAVKYISTINDSPSFGCVAEQCVWLGMEMLLKIM</sequence>
<evidence type="ECO:0000313" key="2">
    <source>
        <dbReference type="Proteomes" id="UP000297245"/>
    </source>
</evidence>